<organism evidence="2 3">
    <name type="scientific">Ruania alba</name>
    <dbReference type="NCBI Taxonomy" id="648782"/>
    <lineage>
        <taxon>Bacteria</taxon>
        <taxon>Bacillati</taxon>
        <taxon>Actinomycetota</taxon>
        <taxon>Actinomycetes</taxon>
        <taxon>Micrococcales</taxon>
        <taxon>Ruaniaceae</taxon>
        <taxon>Ruania</taxon>
    </lineage>
</organism>
<gene>
    <name evidence="2" type="ORF">SAMN04488554_0092</name>
</gene>
<evidence type="ECO:0000313" key="2">
    <source>
        <dbReference type="EMBL" id="SED53264.1"/>
    </source>
</evidence>
<sequence>MKQHIDTIAVSHEFALHICQVAIEEGAKAGIPVAVTIADPTMGVVAYVRADGTTPHSAETSNRKARTAASTRRPTGWMTGELATALPLGTGGDLTNIAGGVPLQFDGRHLGGLGVAGGPPAKDAEIARDVLVRIGADLPE</sequence>
<dbReference type="PANTHER" id="PTHR34309">
    <property type="entry name" value="SLR1406 PROTEIN"/>
    <property type="match status" value="1"/>
</dbReference>
<dbReference type="InterPro" id="IPR005624">
    <property type="entry name" value="PduO/GlcC-like"/>
</dbReference>
<dbReference type="Pfam" id="PF03928">
    <property type="entry name" value="HbpS-like"/>
    <property type="match status" value="1"/>
</dbReference>
<reference evidence="3" key="1">
    <citation type="submission" date="2016-10" db="EMBL/GenBank/DDBJ databases">
        <authorList>
            <person name="Varghese N."/>
            <person name="Submissions S."/>
        </authorList>
    </citation>
    <scope>NUCLEOTIDE SEQUENCE [LARGE SCALE GENOMIC DNA]</scope>
    <source>
        <strain evidence="3">DSM 21368</strain>
    </source>
</reference>
<dbReference type="Gene3D" id="3.30.450.150">
    <property type="entry name" value="Haem-degrading domain"/>
    <property type="match status" value="1"/>
</dbReference>
<dbReference type="SUPFAM" id="SSF143744">
    <property type="entry name" value="GlcG-like"/>
    <property type="match status" value="1"/>
</dbReference>
<dbReference type="InterPro" id="IPR052517">
    <property type="entry name" value="GlcG_carb_metab_protein"/>
</dbReference>
<dbReference type="PANTHER" id="PTHR34309:SF1">
    <property type="entry name" value="PROTEIN GLCG"/>
    <property type="match status" value="1"/>
</dbReference>
<proteinExistence type="predicted"/>
<dbReference type="OrthoDB" id="493226at2"/>
<dbReference type="InterPro" id="IPR038084">
    <property type="entry name" value="PduO/GlcC-like_sf"/>
</dbReference>
<evidence type="ECO:0000313" key="3">
    <source>
        <dbReference type="Proteomes" id="UP000199220"/>
    </source>
</evidence>
<dbReference type="AlphaFoldDB" id="A0A1H5BGW0"/>
<feature type="region of interest" description="Disordered" evidence="1">
    <location>
        <begin position="53"/>
        <end position="73"/>
    </location>
</feature>
<name>A0A1H5BGW0_9MICO</name>
<keyword evidence="3" id="KW-1185">Reference proteome</keyword>
<dbReference type="RefSeq" id="WP_089771198.1">
    <property type="nucleotide sequence ID" value="NZ_FNTX01000001.1"/>
</dbReference>
<protein>
    <submittedName>
        <fullName evidence="2">Uncharacterized conserved protein GlcG, DUF336 family</fullName>
    </submittedName>
</protein>
<evidence type="ECO:0000256" key="1">
    <source>
        <dbReference type="SAM" id="MobiDB-lite"/>
    </source>
</evidence>
<accession>A0A1H5BGW0</accession>
<dbReference type="Proteomes" id="UP000199220">
    <property type="component" value="Unassembled WGS sequence"/>
</dbReference>
<dbReference type="STRING" id="648782.SAMN04488554_0092"/>
<dbReference type="EMBL" id="FNTX01000001">
    <property type="protein sequence ID" value="SED53264.1"/>
    <property type="molecule type" value="Genomic_DNA"/>
</dbReference>